<dbReference type="EMBL" id="HBGK01025629">
    <property type="protein sequence ID" value="CAD9284360.1"/>
    <property type="molecule type" value="Transcribed_RNA"/>
</dbReference>
<accession>A0A7S1V0W0</accession>
<keyword evidence="1" id="KW-0732">Signal</keyword>
<gene>
    <name evidence="2" type="ORF">GOCE00092_LOCUS13272</name>
</gene>
<sequence length="446" mass="51795">MAKSRRIWVCASVMVLLCMIGWTLSTTKNFGNLFDMTSIADCDSRASSLHQTAYHGSSTAIDHNNGFVPDQFCIDWNREVGLNRTMRPIDDWWTHHPDFFVSVTNDTHVCFERDIVSKRSQNLMKVYRHQFHKSCDRVHLREMWSSGWGADFRNVIGGLYMGMEKHHVPAVMFSKKGWHYTATKKGQLNPTCPEQMLTCYFLPAHPCGNNSAVMAKYYETNLTINDKPKRKGGIEYILGPDEPIGLYLYEYVTRPQLWLRRALYDYLQEYPIELTRGKCSVIHVRRADVALPRGNPRPYYAIADYVNQIPEEDRQHEVLLLTDDHNAVSEAHEFYPNISWRHIDRIRHNGTSGGWENQTPSGNPAQETIVILATFKMVQQCKLFVHGRSTFSKYMWSQMEAQDDHEVEQVDISVDPRVPVVRTKNEEELEKRLEDLAREMQLNRTS</sequence>
<evidence type="ECO:0000313" key="2">
    <source>
        <dbReference type="EMBL" id="CAD9284360.1"/>
    </source>
</evidence>
<dbReference type="AlphaFoldDB" id="A0A7S1V0W0"/>
<feature type="signal peptide" evidence="1">
    <location>
        <begin position="1"/>
        <end position="25"/>
    </location>
</feature>
<name>A0A7S1V0W0_9STRA</name>
<dbReference type="Gene3D" id="3.40.50.11350">
    <property type="match status" value="1"/>
</dbReference>
<proteinExistence type="predicted"/>
<reference evidence="2" key="1">
    <citation type="submission" date="2021-01" db="EMBL/GenBank/DDBJ databases">
        <authorList>
            <person name="Corre E."/>
            <person name="Pelletier E."/>
            <person name="Niang G."/>
            <person name="Scheremetjew M."/>
            <person name="Finn R."/>
            <person name="Kale V."/>
            <person name="Holt S."/>
            <person name="Cochrane G."/>
            <person name="Meng A."/>
            <person name="Brown T."/>
            <person name="Cohen L."/>
        </authorList>
    </citation>
    <scope>NUCLEOTIDE SEQUENCE</scope>
    <source>
        <strain evidence="2">CCMP 410</strain>
    </source>
</reference>
<protein>
    <submittedName>
        <fullName evidence="2">Uncharacterized protein</fullName>
    </submittedName>
</protein>
<evidence type="ECO:0000256" key="1">
    <source>
        <dbReference type="SAM" id="SignalP"/>
    </source>
</evidence>
<feature type="chain" id="PRO_5030774340" evidence="1">
    <location>
        <begin position="26"/>
        <end position="446"/>
    </location>
</feature>
<organism evidence="2">
    <name type="scientific">Grammatophora oceanica</name>
    <dbReference type="NCBI Taxonomy" id="210454"/>
    <lineage>
        <taxon>Eukaryota</taxon>
        <taxon>Sar</taxon>
        <taxon>Stramenopiles</taxon>
        <taxon>Ochrophyta</taxon>
        <taxon>Bacillariophyta</taxon>
        <taxon>Fragilariophyceae</taxon>
        <taxon>Fragilariophycidae</taxon>
        <taxon>Rhabdonematales</taxon>
        <taxon>Grammatophoraceae</taxon>
        <taxon>Grammatophora</taxon>
    </lineage>
</organism>